<dbReference type="InterPro" id="IPR051046">
    <property type="entry name" value="MurCDEF_CellWall_CoF430Synth"/>
</dbReference>
<evidence type="ECO:0000256" key="2">
    <source>
        <dbReference type="ARBA" id="ARBA00022598"/>
    </source>
</evidence>
<dbReference type="GO" id="GO:0071555">
    <property type="term" value="P:cell wall organization"/>
    <property type="evidence" value="ECO:0007669"/>
    <property type="project" value="UniProtKB-KW"/>
</dbReference>
<dbReference type="GO" id="GO:0008360">
    <property type="term" value="P:regulation of cell shape"/>
    <property type="evidence" value="ECO:0007669"/>
    <property type="project" value="UniProtKB-KW"/>
</dbReference>
<dbReference type="Gene3D" id="3.40.1390.10">
    <property type="entry name" value="MurE/MurF, N-terminal domain"/>
    <property type="match status" value="1"/>
</dbReference>
<evidence type="ECO:0000256" key="3">
    <source>
        <dbReference type="ARBA" id="ARBA00022618"/>
    </source>
</evidence>
<name>A0ABD7V2S6_9ACTN</name>
<dbReference type="HAMAP" id="MF_02019">
    <property type="entry name" value="MurF"/>
    <property type="match status" value="1"/>
</dbReference>
<dbReference type="GO" id="GO:0005524">
    <property type="term" value="F:ATP binding"/>
    <property type="evidence" value="ECO:0007669"/>
    <property type="project" value="UniProtKB-UniRule"/>
</dbReference>
<dbReference type="EMBL" id="CAACYD010000006">
    <property type="protein sequence ID" value="VFA88645.1"/>
    <property type="molecule type" value="Genomic_DNA"/>
</dbReference>
<accession>A0ABD7V2S6</accession>
<dbReference type="InterPro" id="IPR013221">
    <property type="entry name" value="Mur_ligase_cen"/>
</dbReference>
<feature type="domain" description="Mur ligase central" evidence="14">
    <location>
        <begin position="144"/>
        <end position="330"/>
    </location>
</feature>
<comment type="similarity">
    <text evidence="10">Belongs to the MurCDEF family. MurF subfamily.</text>
</comment>
<dbReference type="Gene3D" id="3.40.1190.10">
    <property type="entry name" value="Mur-like, catalytic domain"/>
    <property type="match status" value="1"/>
</dbReference>
<evidence type="ECO:0000256" key="7">
    <source>
        <dbReference type="ARBA" id="ARBA00022984"/>
    </source>
</evidence>
<keyword evidence="4 10" id="KW-0547">Nucleotide-binding</keyword>
<proteinExistence type="inferred from homology"/>
<evidence type="ECO:0000256" key="8">
    <source>
        <dbReference type="ARBA" id="ARBA00023306"/>
    </source>
</evidence>
<dbReference type="GO" id="GO:0005737">
    <property type="term" value="C:cytoplasm"/>
    <property type="evidence" value="ECO:0007669"/>
    <property type="project" value="UniProtKB-SubCell"/>
</dbReference>
<dbReference type="InterPro" id="IPR036615">
    <property type="entry name" value="Mur_ligase_C_dom_sf"/>
</dbReference>
<evidence type="ECO:0000256" key="5">
    <source>
        <dbReference type="ARBA" id="ARBA00022840"/>
    </source>
</evidence>
<dbReference type="Gene3D" id="3.90.190.20">
    <property type="entry name" value="Mur ligase, C-terminal domain"/>
    <property type="match status" value="1"/>
</dbReference>
<keyword evidence="7 10" id="KW-0573">Peptidoglycan synthesis</keyword>
<dbReference type="GO" id="GO:0009252">
    <property type="term" value="P:peptidoglycan biosynthetic process"/>
    <property type="evidence" value="ECO:0007669"/>
    <property type="project" value="UniProtKB-UniRule"/>
</dbReference>
<evidence type="ECO:0000256" key="9">
    <source>
        <dbReference type="ARBA" id="ARBA00023316"/>
    </source>
</evidence>
<dbReference type="PANTHER" id="PTHR43024:SF1">
    <property type="entry name" value="UDP-N-ACETYLMURAMOYL-TRIPEPTIDE--D-ALANYL-D-ALANINE LIGASE"/>
    <property type="match status" value="1"/>
</dbReference>
<dbReference type="InterPro" id="IPR005863">
    <property type="entry name" value="UDP-N-AcMur_synth"/>
</dbReference>
<organism evidence="15 16">
    <name type="scientific">Gordonia paraffinivorans</name>
    <dbReference type="NCBI Taxonomy" id="175628"/>
    <lineage>
        <taxon>Bacteria</taxon>
        <taxon>Bacillati</taxon>
        <taxon>Actinomycetota</taxon>
        <taxon>Actinomycetes</taxon>
        <taxon>Mycobacteriales</taxon>
        <taxon>Gordoniaceae</taxon>
        <taxon>Gordonia</taxon>
    </lineage>
</organism>
<dbReference type="Pfam" id="PF08245">
    <property type="entry name" value="Mur_ligase_M"/>
    <property type="match status" value="1"/>
</dbReference>
<dbReference type="PANTHER" id="PTHR43024">
    <property type="entry name" value="UDP-N-ACETYLMURAMOYL-TRIPEPTIDE--D-ALANYL-D-ALANINE LIGASE"/>
    <property type="match status" value="1"/>
</dbReference>
<keyword evidence="2 10" id="KW-0436">Ligase</keyword>
<evidence type="ECO:0000256" key="10">
    <source>
        <dbReference type="HAMAP-Rule" id="MF_02019"/>
    </source>
</evidence>
<dbReference type="InterPro" id="IPR036565">
    <property type="entry name" value="Mur-like_cat_sf"/>
</dbReference>
<evidence type="ECO:0000313" key="15">
    <source>
        <dbReference type="EMBL" id="VFA88645.1"/>
    </source>
</evidence>
<dbReference type="GO" id="GO:0047480">
    <property type="term" value="F:UDP-N-acetylmuramoyl-tripeptide-D-alanyl-D-alanine ligase activity"/>
    <property type="evidence" value="ECO:0007669"/>
    <property type="project" value="UniProtKB-UniRule"/>
</dbReference>
<dbReference type="InterPro" id="IPR035911">
    <property type="entry name" value="MurE/MurF_N"/>
</dbReference>
<feature type="binding site" evidence="10">
    <location>
        <begin position="146"/>
        <end position="152"/>
    </location>
    <ligand>
        <name>ATP</name>
        <dbReference type="ChEBI" id="CHEBI:30616"/>
    </ligand>
</feature>
<dbReference type="NCBIfam" id="TIGR01143">
    <property type="entry name" value="murF"/>
    <property type="match status" value="1"/>
</dbReference>
<comment type="catalytic activity">
    <reaction evidence="10 11">
        <text>D-alanyl-D-alanine + UDP-N-acetyl-alpha-D-muramoyl-L-alanyl-gamma-D-glutamyl-meso-2,6-diaminopimelate + ATP = UDP-N-acetyl-alpha-D-muramoyl-L-alanyl-gamma-D-glutamyl-meso-2,6-diaminopimeloyl-D-alanyl-D-alanine + ADP + phosphate + H(+)</text>
        <dbReference type="Rhea" id="RHEA:28374"/>
        <dbReference type="ChEBI" id="CHEBI:15378"/>
        <dbReference type="ChEBI" id="CHEBI:30616"/>
        <dbReference type="ChEBI" id="CHEBI:43474"/>
        <dbReference type="ChEBI" id="CHEBI:57822"/>
        <dbReference type="ChEBI" id="CHEBI:61386"/>
        <dbReference type="ChEBI" id="CHEBI:83905"/>
        <dbReference type="ChEBI" id="CHEBI:456216"/>
        <dbReference type="EC" id="6.3.2.10"/>
    </reaction>
</comment>
<evidence type="ECO:0000256" key="11">
    <source>
        <dbReference type="RuleBase" id="RU004136"/>
    </source>
</evidence>
<evidence type="ECO:0000259" key="14">
    <source>
        <dbReference type="Pfam" id="PF08245"/>
    </source>
</evidence>
<evidence type="ECO:0000313" key="16">
    <source>
        <dbReference type="Proteomes" id="UP000360750"/>
    </source>
</evidence>
<comment type="function">
    <text evidence="10 11">Involved in cell wall formation. Catalyzes the final step in the synthesis of UDP-N-acetylmuramoyl-pentapeptide, the precursor of murein.</text>
</comment>
<dbReference type="GO" id="GO:0051301">
    <property type="term" value="P:cell division"/>
    <property type="evidence" value="ECO:0007669"/>
    <property type="project" value="UniProtKB-KW"/>
</dbReference>
<evidence type="ECO:0000256" key="4">
    <source>
        <dbReference type="ARBA" id="ARBA00022741"/>
    </source>
</evidence>
<dbReference type="SUPFAM" id="SSF53244">
    <property type="entry name" value="MurD-like peptide ligases, peptide-binding domain"/>
    <property type="match status" value="1"/>
</dbReference>
<dbReference type="SUPFAM" id="SSF53623">
    <property type="entry name" value="MurD-like peptide ligases, catalytic domain"/>
    <property type="match status" value="1"/>
</dbReference>
<keyword evidence="9 10" id="KW-0961">Cell wall biogenesis/degradation</keyword>
<dbReference type="InterPro" id="IPR000713">
    <property type="entry name" value="Mur_ligase_N"/>
</dbReference>
<protein>
    <recommendedName>
        <fullName evidence="10 11">UDP-N-acetylmuramoyl-tripeptide--D-alanyl-D-alanine ligase</fullName>
        <ecNumber evidence="10 11">6.3.2.10</ecNumber>
    </recommendedName>
    <alternativeName>
        <fullName evidence="10">D-alanyl-D-alanine-adding enzyme</fullName>
    </alternativeName>
</protein>
<evidence type="ECO:0000256" key="1">
    <source>
        <dbReference type="ARBA" id="ARBA00022490"/>
    </source>
</evidence>
<evidence type="ECO:0000256" key="6">
    <source>
        <dbReference type="ARBA" id="ARBA00022960"/>
    </source>
</evidence>
<evidence type="ECO:0000259" key="13">
    <source>
        <dbReference type="Pfam" id="PF02875"/>
    </source>
</evidence>
<dbReference type="Proteomes" id="UP000360750">
    <property type="component" value="Unassembled WGS sequence"/>
</dbReference>
<keyword evidence="3 10" id="KW-0132">Cell division</keyword>
<comment type="caution">
    <text evidence="15">The sequence shown here is derived from an EMBL/GenBank/DDBJ whole genome shotgun (WGS) entry which is preliminary data.</text>
</comment>
<gene>
    <name evidence="10 15" type="primary">murF</name>
    <name evidence="15" type="ORF">NCTC8139_02195</name>
</gene>
<feature type="domain" description="Mur ligase N-terminal catalytic" evidence="12">
    <location>
        <begin position="64"/>
        <end position="124"/>
    </location>
</feature>
<dbReference type="InterPro" id="IPR004101">
    <property type="entry name" value="Mur_ligase_C"/>
</dbReference>
<dbReference type="AlphaFoldDB" id="A0ABD7V2S6"/>
<feature type="domain" description="Mur ligase C-terminal" evidence="13">
    <location>
        <begin position="354"/>
        <end position="465"/>
    </location>
</feature>
<dbReference type="Pfam" id="PF02875">
    <property type="entry name" value="Mur_ligase_C"/>
    <property type="match status" value="1"/>
</dbReference>
<comment type="pathway">
    <text evidence="10 11">Cell wall biogenesis; peptidoglycan biosynthesis.</text>
</comment>
<dbReference type="Pfam" id="PF01225">
    <property type="entry name" value="Mur_ligase"/>
    <property type="match status" value="1"/>
</dbReference>
<dbReference type="EC" id="6.3.2.10" evidence="10 11"/>
<sequence length="478" mass="49303">MEFDTVARRLAYLLREHAGADEQGAPVGRRGRAAPSASVEHVHFMASEVAAATGGELSGPDVRIDGASIDSRNIRPGQLFIPIVAERDGHDFIGKALEAGAPAYFTSRPETAGGTAIRVADTALALADLGRAVRRRIPDRVVGITGSVGKTSTKDLLAGVLKTTYRTAASEKSFNNELGLPLTLALAHDDVEAVVLEMGARGIGHIELLCSIASPTVGVITRVEGAHLELFGDIESVARAKGELVEALPADGIAVLNNDHPYVAPMAERTSARVLRYGLSPDADVYASDIVLDDELRASFRLHTPWGSTDVRLGARGEHQVPNALAAAAAGGGLGVSVADIASGMSAAELSGLRMELGRSSGGVTIINDAYNANPTSMSAALRSLAALPAGRRVAVLGTMAELGDDSAREHLAIAEQAAGLGIALVAVDEPDYGDTARHVSGIDEAVAALDDLGPGDAVLVKGSRVAALERVAQALLG</sequence>
<keyword evidence="6 10" id="KW-0133">Cell shape</keyword>
<reference evidence="15 16" key="1">
    <citation type="submission" date="2019-02" db="EMBL/GenBank/DDBJ databases">
        <authorList>
            <consortium name="Pathogen Informatics"/>
        </authorList>
    </citation>
    <scope>NUCLEOTIDE SEQUENCE [LARGE SCALE GENOMIC DNA]</scope>
    <source>
        <strain evidence="15 16">3012STDY6756503</strain>
    </source>
</reference>
<evidence type="ECO:0000259" key="12">
    <source>
        <dbReference type="Pfam" id="PF01225"/>
    </source>
</evidence>
<comment type="subcellular location">
    <subcellularLocation>
        <location evidence="10 11">Cytoplasm</location>
    </subcellularLocation>
</comment>
<keyword evidence="1 10" id="KW-0963">Cytoplasm</keyword>
<dbReference type="SUPFAM" id="SSF63418">
    <property type="entry name" value="MurE/MurF N-terminal domain"/>
    <property type="match status" value="1"/>
</dbReference>
<keyword evidence="5 10" id="KW-0067">ATP-binding</keyword>
<keyword evidence="8 10" id="KW-0131">Cell cycle</keyword>